<gene>
    <name evidence="2" type="ORF">ALO_16612</name>
</gene>
<keyword evidence="1" id="KW-1133">Transmembrane helix</keyword>
<protein>
    <submittedName>
        <fullName evidence="2">Uncharacterized protein</fullName>
    </submittedName>
</protein>
<reference evidence="2 3" key="1">
    <citation type="journal article" date="2011" name="EMBO J.">
        <title>Structural diversity of bacterial flagellar motors.</title>
        <authorList>
            <person name="Chen S."/>
            <person name="Beeby M."/>
            <person name="Murphy G.E."/>
            <person name="Leadbetter J.R."/>
            <person name="Hendrixson D.R."/>
            <person name="Briegel A."/>
            <person name="Li Z."/>
            <person name="Shi J."/>
            <person name="Tocheva E.I."/>
            <person name="Muller A."/>
            <person name="Dobro M.J."/>
            <person name="Jensen G.J."/>
        </authorList>
    </citation>
    <scope>NUCLEOTIDE SEQUENCE [LARGE SCALE GENOMIC DNA]</scope>
    <source>
        <strain evidence="2 3">DSM 6540</strain>
    </source>
</reference>
<sequence length="92" mass="10349">MKILLRRVTHYLFNGIMTALIMAAPILVLAGYASPEPVVQSSVLREYWDSMLSIREEKARVAFEADENNTGLATYFIDLADMIDATGFFSKE</sequence>
<keyword evidence="3" id="KW-1185">Reference proteome</keyword>
<dbReference type="Proteomes" id="UP000003240">
    <property type="component" value="Unassembled WGS sequence"/>
</dbReference>
<comment type="caution">
    <text evidence="2">The sequence shown here is derived from an EMBL/GenBank/DDBJ whole genome shotgun (WGS) entry which is preliminary data.</text>
</comment>
<dbReference type="AlphaFoldDB" id="F7NMJ2"/>
<accession>F7NMJ2</accession>
<proteinExistence type="predicted"/>
<keyword evidence="1" id="KW-0472">Membrane</keyword>
<keyword evidence="1" id="KW-0812">Transmembrane</keyword>
<evidence type="ECO:0000313" key="3">
    <source>
        <dbReference type="Proteomes" id="UP000003240"/>
    </source>
</evidence>
<evidence type="ECO:0000256" key="1">
    <source>
        <dbReference type="SAM" id="Phobius"/>
    </source>
</evidence>
<feature type="transmembrane region" description="Helical" evidence="1">
    <location>
        <begin position="12"/>
        <end position="33"/>
    </location>
</feature>
<dbReference type="STRING" id="1009370.ALO_16612"/>
<name>F7NMJ2_9FIRM</name>
<dbReference type="EMBL" id="AFGF01000173">
    <property type="protein sequence ID" value="EGO62732.1"/>
    <property type="molecule type" value="Genomic_DNA"/>
</dbReference>
<evidence type="ECO:0000313" key="2">
    <source>
        <dbReference type="EMBL" id="EGO62732.1"/>
    </source>
</evidence>
<organism evidence="2 3">
    <name type="scientific">Acetonema longum DSM 6540</name>
    <dbReference type="NCBI Taxonomy" id="1009370"/>
    <lineage>
        <taxon>Bacteria</taxon>
        <taxon>Bacillati</taxon>
        <taxon>Bacillota</taxon>
        <taxon>Negativicutes</taxon>
        <taxon>Acetonemataceae</taxon>
        <taxon>Acetonema</taxon>
    </lineage>
</organism>
<dbReference type="RefSeq" id="WP_004097749.1">
    <property type="nucleotide sequence ID" value="NZ_AFGF01000173.1"/>
</dbReference>